<sequence length="115" mass="12980">MDELQGLVGQVKETFENTAEFKEFKEIVEKVKADEPTANVFNKLRKAQQEVNAKGPDEEIDPELMATLSTLGQEITNYPLLLELMQAEEKMNALIQNLTTVMFEPVASVYGDIEE</sequence>
<dbReference type="InterPro" id="IPR010368">
    <property type="entry name" value="Com_YlbF"/>
</dbReference>
<comment type="caution">
    <text evidence="1">The sequence shown here is derived from an EMBL/GenBank/DDBJ whole genome shotgun (WGS) entry which is preliminary data.</text>
</comment>
<proteinExistence type="predicted"/>
<reference evidence="1 2" key="1">
    <citation type="journal article" date="2015" name="Genome Announc.">
        <title>Expanding the biotechnology potential of lactobacilli through comparative genomics of 213 strains and associated genera.</title>
        <authorList>
            <person name="Sun Z."/>
            <person name="Harris H.M."/>
            <person name="McCann A."/>
            <person name="Guo C."/>
            <person name="Argimon S."/>
            <person name="Zhang W."/>
            <person name="Yang X."/>
            <person name="Jeffery I.B."/>
            <person name="Cooney J.C."/>
            <person name="Kagawa T.F."/>
            <person name="Liu W."/>
            <person name="Song Y."/>
            <person name="Salvetti E."/>
            <person name="Wrobel A."/>
            <person name="Rasinkangas P."/>
            <person name="Parkhill J."/>
            <person name="Rea M.C."/>
            <person name="O'Sullivan O."/>
            <person name="Ritari J."/>
            <person name="Douillard F.P."/>
            <person name="Paul Ross R."/>
            <person name="Yang R."/>
            <person name="Briner A.E."/>
            <person name="Felis G.E."/>
            <person name="de Vos W.M."/>
            <person name="Barrangou R."/>
            <person name="Klaenhammer T.R."/>
            <person name="Caufield P.W."/>
            <person name="Cui Y."/>
            <person name="Zhang H."/>
            <person name="O'Toole P.W."/>
        </authorList>
    </citation>
    <scope>NUCLEOTIDE SEQUENCE [LARGE SCALE GENOMIC DNA]</scope>
    <source>
        <strain evidence="1 2">DSM 18933</strain>
    </source>
</reference>
<dbReference type="STRING" id="1423755.FC40_GL000104"/>
<dbReference type="PATRIC" id="fig|1423755.3.peg.115"/>
<name>A0A0R1WNE1_9LACO</name>
<dbReference type="EMBL" id="AZGD01000050">
    <property type="protein sequence ID" value="KRM19418.1"/>
    <property type="molecule type" value="Genomic_DNA"/>
</dbReference>
<dbReference type="Pfam" id="PF06133">
    <property type="entry name" value="Com_YlbF"/>
    <property type="match status" value="1"/>
</dbReference>
<dbReference type="InterPro" id="IPR023378">
    <property type="entry name" value="YheA/YmcA-like_dom_sf"/>
</dbReference>
<organism evidence="1 2">
    <name type="scientific">Ligilactobacillus hayakitensis DSM 18933 = JCM 14209</name>
    <dbReference type="NCBI Taxonomy" id="1423755"/>
    <lineage>
        <taxon>Bacteria</taxon>
        <taxon>Bacillati</taxon>
        <taxon>Bacillota</taxon>
        <taxon>Bacilli</taxon>
        <taxon>Lactobacillales</taxon>
        <taxon>Lactobacillaceae</taxon>
        <taxon>Ligilactobacillus</taxon>
    </lineage>
</organism>
<gene>
    <name evidence="1" type="ORF">FC40_GL000104</name>
</gene>
<keyword evidence="2" id="KW-1185">Reference proteome</keyword>
<protein>
    <submittedName>
        <fullName evidence="1">Uncharacterized protein</fullName>
    </submittedName>
</protein>
<dbReference type="SUPFAM" id="SSF158622">
    <property type="entry name" value="YheA/YmcA-like"/>
    <property type="match status" value="1"/>
</dbReference>
<accession>A0A0R1WNE1</accession>
<dbReference type="Proteomes" id="UP000051054">
    <property type="component" value="Unassembled WGS sequence"/>
</dbReference>
<evidence type="ECO:0000313" key="1">
    <source>
        <dbReference type="EMBL" id="KRM19418.1"/>
    </source>
</evidence>
<dbReference type="Gene3D" id="1.20.1500.10">
    <property type="entry name" value="YheA/YmcA-like"/>
    <property type="match status" value="1"/>
</dbReference>
<dbReference type="AlphaFoldDB" id="A0A0R1WNE1"/>
<evidence type="ECO:0000313" key="2">
    <source>
        <dbReference type="Proteomes" id="UP000051054"/>
    </source>
</evidence>
<dbReference type="RefSeq" id="WP_025022345.1">
    <property type="nucleotide sequence ID" value="NZ_AZGD01000050.1"/>
</dbReference>